<evidence type="ECO:0000256" key="1">
    <source>
        <dbReference type="SAM" id="Phobius"/>
    </source>
</evidence>
<proteinExistence type="predicted"/>
<gene>
    <name evidence="2" type="ORF">ACWI_23610</name>
</gene>
<dbReference type="RefSeq" id="WP_139142365.1">
    <property type="nucleotide sequence ID" value="NZ_LKEU01000033.1"/>
</dbReference>
<dbReference type="AlphaFoldDB" id="A0A1F2PHG2"/>
<keyword evidence="1" id="KW-0812">Transmembrane</keyword>
<keyword evidence="1" id="KW-0472">Membrane</keyword>
<reference evidence="2 3" key="1">
    <citation type="submission" date="2015-09" db="EMBL/GenBank/DDBJ databases">
        <title>Genome sequence of Acetobacterium wieringae DSM 1911.</title>
        <authorList>
            <person name="Poehlein A."/>
            <person name="Bengelsdorf F.R."/>
            <person name="Schiel-Bengelsdorf B."/>
            <person name="Duerre P."/>
            <person name="Daniel R."/>
        </authorList>
    </citation>
    <scope>NUCLEOTIDE SEQUENCE [LARGE SCALE GENOMIC DNA]</scope>
    <source>
        <strain evidence="2 3">DSM 1911</strain>
    </source>
</reference>
<keyword evidence="1" id="KW-1133">Transmembrane helix</keyword>
<evidence type="ECO:0000313" key="3">
    <source>
        <dbReference type="Proteomes" id="UP000176244"/>
    </source>
</evidence>
<dbReference type="PROSITE" id="PS00409">
    <property type="entry name" value="PROKAR_NTER_METHYL"/>
    <property type="match status" value="1"/>
</dbReference>
<dbReference type="InterPro" id="IPR012902">
    <property type="entry name" value="N_methyl_site"/>
</dbReference>
<protein>
    <recommendedName>
        <fullName evidence="4">Prepilin-type N-terminal cleavage/methylation domain-containing protein</fullName>
    </recommendedName>
</protein>
<dbReference type="STRING" id="52694.ACWI_23610"/>
<dbReference type="Proteomes" id="UP000176244">
    <property type="component" value="Unassembled WGS sequence"/>
</dbReference>
<evidence type="ECO:0000313" key="2">
    <source>
        <dbReference type="EMBL" id="OFV70156.1"/>
    </source>
</evidence>
<dbReference type="EMBL" id="LKEU01000033">
    <property type="protein sequence ID" value="OFV70156.1"/>
    <property type="molecule type" value="Genomic_DNA"/>
</dbReference>
<accession>A0A1F2PHG2</accession>
<comment type="caution">
    <text evidence="2">The sequence shown here is derived from an EMBL/GenBank/DDBJ whole genome shotgun (WGS) entry which is preliminary data.</text>
</comment>
<dbReference type="OrthoDB" id="1779808at2"/>
<feature type="transmembrane region" description="Helical" evidence="1">
    <location>
        <begin position="12"/>
        <end position="36"/>
    </location>
</feature>
<sequence length="153" mass="16699">MKKILKNNAGVTLIETVAATAIIAIILVTILGALLYGQKMIVFSDSKNNQAAQAQDLIDSIMSQLSEDKNPSSLSTGDAIKRDSFADPKTITNLSAGQDPRKQYMIQEGTVRKSVNGSAVDYVVYTVMVRIYYNNDESYIELKAFAKKGGVWA</sequence>
<evidence type="ECO:0008006" key="4">
    <source>
        <dbReference type="Google" id="ProtNLM"/>
    </source>
</evidence>
<organism evidence="2 3">
    <name type="scientific">Acetobacterium wieringae</name>
    <dbReference type="NCBI Taxonomy" id="52694"/>
    <lineage>
        <taxon>Bacteria</taxon>
        <taxon>Bacillati</taxon>
        <taxon>Bacillota</taxon>
        <taxon>Clostridia</taxon>
        <taxon>Eubacteriales</taxon>
        <taxon>Eubacteriaceae</taxon>
        <taxon>Acetobacterium</taxon>
    </lineage>
</organism>
<name>A0A1F2PHG2_9FIRM</name>